<dbReference type="EMBL" id="BSUN01000001">
    <property type="protein sequence ID" value="GMA35638.1"/>
    <property type="molecule type" value="Genomic_DNA"/>
</dbReference>
<dbReference type="Pfam" id="PF01312">
    <property type="entry name" value="Bac_export_2"/>
    <property type="match status" value="1"/>
</dbReference>
<dbReference type="SUPFAM" id="SSF160544">
    <property type="entry name" value="EscU C-terminal domain-like"/>
    <property type="match status" value="1"/>
</dbReference>
<keyword evidence="1" id="KW-0472">Membrane</keyword>
<dbReference type="InterPro" id="IPR006135">
    <property type="entry name" value="T3SS_substrate_exporter"/>
</dbReference>
<dbReference type="RefSeq" id="WP_284328111.1">
    <property type="nucleotide sequence ID" value="NZ_BSUN01000001.1"/>
</dbReference>
<sequence>MVVGAAAITLPMVVSNAREAASEQTGAIETVASTADPALALAALEAGLGSIVSTMLPLFAAVVLAAVATAAAQGGIRFAPKRLKPSFKQFNPKQGLKRVFGGQAWWNGIKAALKAAAIGTVLYVVVQGAIPQLIGSGAHSLDAIIEQAVSGAVSLVQIAVIAGLVLAGFDVLVVMRRNRKQTRMSMKEVKDEHKQTEGDPWIKGQVRARQIAMSRNRMMAEIAQADVVMVNPTHVAVALRYEPGTGAPTVVAKGAGHVAAKIRERAAEHRVPMVEDVPLARALHGACELGQEIPPHLYAAVARVLAFVMSLKRRGAAVGVHRDPQKEDVSL</sequence>
<feature type="transmembrane region" description="Helical" evidence="1">
    <location>
        <begin position="46"/>
        <end position="72"/>
    </location>
</feature>
<proteinExistence type="predicted"/>
<accession>A0ABQ6IEV2</accession>
<dbReference type="PANTHER" id="PTHR30531:SF12">
    <property type="entry name" value="FLAGELLAR BIOSYNTHETIC PROTEIN FLHB"/>
    <property type="match status" value="1"/>
</dbReference>
<organism evidence="2 3">
    <name type="scientific">Demequina litorisediminis</name>
    <dbReference type="NCBI Taxonomy" id="1849022"/>
    <lineage>
        <taxon>Bacteria</taxon>
        <taxon>Bacillati</taxon>
        <taxon>Actinomycetota</taxon>
        <taxon>Actinomycetes</taxon>
        <taxon>Micrococcales</taxon>
        <taxon>Demequinaceae</taxon>
        <taxon>Demequina</taxon>
    </lineage>
</organism>
<evidence type="ECO:0000256" key="1">
    <source>
        <dbReference type="SAM" id="Phobius"/>
    </source>
</evidence>
<comment type="caution">
    <text evidence="2">The sequence shown here is derived from an EMBL/GenBank/DDBJ whole genome shotgun (WGS) entry which is preliminary data.</text>
</comment>
<keyword evidence="1" id="KW-1133">Transmembrane helix</keyword>
<gene>
    <name evidence="2" type="ORF">GCM10025876_18420</name>
</gene>
<protein>
    <recommendedName>
        <fullName evidence="4">Flagellar biosynthetic protein FlhB</fullName>
    </recommendedName>
</protein>
<reference evidence="3" key="1">
    <citation type="journal article" date="2019" name="Int. J. Syst. Evol. Microbiol.">
        <title>The Global Catalogue of Microorganisms (GCM) 10K type strain sequencing project: providing services to taxonomists for standard genome sequencing and annotation.</title>
        <authorList>
            <consortium name="The Broad Institute Genomics Platform"/>
            <consortium name="The Broad Institute Genome Sequencing Center for Infectious Disease"/>
            <person name="Wu L."/>
            <person name="Ma J."/>
        </authorList>
    </citation>
    <scope>NUCLEOTIDE SEQUENCE [LARGE SCALE GENOMIC DNA]</scope>
    <source>
        <strain evidence="3">NBRC 112299</strain>
    </source>
</reference>
<name>A0ABQ6IEV2_9MICO</name>
<dbReference type="PRINTS" id="PR00950">
    <property type="entry name" value="TYPE3IMSPROT"/>
</dbReference>
<dbReference type="InterPro" id="IPR029025">
    <property type="entry name" value="T3SS_substrate_exporter_C"/>
</dbReference>
<evidence type="ECO:0000313" key="3">
    <source>
        <dbReference type="Proteomes" id="UP001157125"/>
    </source>
</evidence>
<dbReference type="Proteomes" id="UP001157125">
    <property type="component" value="Unassembled WGS sequence"/>
</dbReference>
<keyword evidence="3" id="KW-1185">Reference proteome</keyword>
<evidence type="ECO:0000313" key="2">
    <source>
        <dbReference type="EMBL" id="GMA35638.1"/>
    </source>
</evidence>
<keyword evidence="1" id="KW-0812">Transmembrane</keyword>
<feature type="transmembrane region" description="Helical" evidence="1">
    <location>
        <begin position="115"/>
        <end position="134"/>
    </location>
</feature>
<dbReference type="PANTHER" id="PTHR30531">
    <property type="entry name" value="FLAGELLAR BIOSYNTHETIC PROTEIN FLHB"/>
    <property type="match status" value="1"/>
</dbReference>
<dbReference type="Gene3D" id="3.40.1690.10">
    <property type="entry name" value="secretion proteins EscU"/>
    <property type="match status" value="1"/>
</dbReference>
<feature type="transmembrane region" description="Helical" evidence="1">
    <location>
        <begin position="154"/>
        <end position="175"/>
    </location>
</feature>
<evidence type="ECO:0008006" key="4">
    <source>
        <dbReference type="Google" id="ProtNLM"/>
    </source>
</evidence>